<dbReference type="eggNOG" id="ENOG502QU23">
    <property type="taxonomic scope" value="Eukaryota"/>
</dbReference>
<keyword evidence="4" id="KW-1185">Reference proteome</keyword>
<feature type="chain" id="PRO_5003180225" description="Ribosomal protein s17" evidence="2">
    <location>
        <begin position="22"/>
        <end position="341"/>
    </location>
</feature>
<dbReference type="VEuPathDB" id="FungiDB:GLRG_02335"/>
<name>E3Q8F2_COLGM</name>
<evidence type="ECO:0000256" key="2">
    <source>
        <dbReference type="SAM" id="SignalP"/>
    </source>
</evidence>
<dbReference type="PANTHER" id="PTHR34587">
    <property type="entry name" value="VWFA DOMAIN-CONTAINING PROTEIN"/>
    <property type="match status" value="1"/>
</dbReference>
<evidence type="ECO:0000313" key="3">
    <source>
        <dbReference type="EMBL" id="EFQ27164.1"/>
    </source>
</evidence>
<dbReference type="HOGENOM" id="CLU_029378_0_2_1"/>
<feature type="compositionally biased region" description="Low complexity" evidence="1">
    <location>
        <begin position="301"/>
        <end position="335"/>
    </location>
</feature>
<feature type="region of interest" description="Disordered" evidence="1">
    <location>
        <begin position="274"/>
        <end position="341"/>
    </location>
</feature>
<dbReference type="EMBL" id="GG697336">
    <property type="protein sequence ID" value="EFQ27164.1"/>
    <property type="molecule type" value="Genomic_DNA"/>
</dbReference>
<evidence type="ECO:0008006" key="5">
    <source>
        <dbReference type="Google" id="ProtNLM"/>
    </source>
</evidence>
<dbReference type="Proteomes" id="UP000008782">
    <property type="component" value="Unassembled WGS sequence"/>
</dbReference>
<gene>
    <name evidence="3" type="ORF">GLRG_02335</name>
</gene>
<dbReference type="InterPro" id="IPR053216">
    <property type="entry name" value="Appressorial_penetr-assoc"/>
</dbReference>
<feature type="signal peptide" evidence="2">
    <location>
        <begin position="1"/>
        <end position="21"/>
    </location>
</feature>
<dbReference type="PANTHER" id="PTHR34587:SF2">
    <property type="entry name" value="G-PROTEIN COUPLED RECEPTORS FAMILY 1 PROFILE DOMAIN-CONTAINING PROTEIN"/>
    <property type="match status" value="1"/>
</dbReference>
<evidence type="ECO:0000313" key="4">
    <source>
        <dbReference type="Proteomes" id="UP000008782"/>
    </source>
</evidence>
<dbReference type="STRING" id="645133.E3Q8F2"/>
<proteinExistence type="predicted"/>
<dbReference type="GeneID" id="24407700"/>
<organism evidence="4">
    <name type="scientific">Colletotrichum graminicola (strain M1.001 / M2 / FGSC 10212)</name>
    <name type="common">Maize anthracnose fungus</name>
    <name type="synonym">Glomerella graminicola</name>
    <dbReference type="NCBI Taxonomy" id="645133"/>
    <lineage>
        <taxon>Eukaryota</taxon>
        <taxon>Fungi</taxon>
        <taxon>Dikarya</taxon>
        <taxon>Ascomycota</taxon>
        <taxon>Pezizomycotina</taxon>
        <taxon>Sordariomycetes</taxon>
        <taxon>Hypocreomycetidae</taxon>
        <taxon>Glomerellales</taxon>
        <taxon>Glomerellaceae</taxon>
        <taxon>Colletotrichum</taxon>
        <taxon>Colletotrichum graminicola species complex</taxon>
    </lineage>
</organism>
<sequence>MLYSFVLAAVVSVTLSRRVAALPSSFHADHSGPEVLAARQQQPSCLLPSLIQSASSLTGQEPGTKGIKRGQVAATTDRDNFINFCEGQTLTNGQQLAGGSCNGIPMGSLPSAQNMISAVITNPRPGDRLPSGVGFNVTVQTVHLRAGLFANPATNYYTAPQELDVAGDVYGHCHITIQDIGSMTTTTPPDATKFAFFRGIDDAGDGNGLLTARVDGGLPPGVYRACTLIAATTHQPVVMPLAQRGAQDDCTRFEVTGGAISAAGAAEGAKVIGTSGGGSSSNHNANGSGGDSNGAKIILTSGARSNSESSSNAANIILTSGARSSSGSNNTSDSGQQRVQQ</sequence>
<dbReference type="OrthoDB" id="2336871at2759"/>
<evidence type="ECO:0000256" key="1">
    <source>
        <dbReference type="SAM" id="MobiDB-lite"/>
    </source>
</evidence>
<reference evidence="4" key="1">
    <citation type="journal article" date="2012" name="Nat. Genet.">
        <title>Lifestyle transitions in plant pathogenic Colletotrichum fungi deciphered by genome and transcriptome analyses.</title>
        <authorList>
            <person name="O'Connell R.J."/>
            <person name="Thon M.R."/>
            <person name="Hacquard S."/>
            <person name="Amyotte S.G."/>
            <person name="Kleemann J."/>
            <person name="Torres M.F."/>
            <person name="Damm U."/>
            <person name="Buiate E.A."/>
            <person name="Epstein L."/>
            <person name="Alkan N."/>
            <person name="Altmueller J."/>
            <person name="Alvarado-Balderrama L."/>
            <person name="Bauser C.A."/>
            <person name="Becker C."/>
            <person name="Birren B.W."/>
            <person name="Chen Z."/>
            <person name="Choi J."/>
            <person name="Crouch J.A."/>
            <person name="Duvick J.P."/>
            <person name="Farman M.A."/>
            <person name="Gan P."/>
            <person name="Heiman D."/>
            <person name="Henrissat B."/>
            <person name="Howard R.J."/>
            <person name="Kabbage M."/>
            <person name="Koch C."/>
            <person name="Kracher B."/>
            <person name="Kubo Y."/>
            <person name="Law A.D."/>
            <person name="Lebrun M.-H."/>
            <person name="Lee Y.-H."/>
            <person name="Miyara I."/>
            <person name="Moore N."/>
            <person name="Neumann U."/>
            <person name="Nordstroem K."/>
            <person name="Panaccione D.G."/>
            <person name="Panstruga R."/>
            <person name="Place M."/>
            <person name="Proctor R.H."/>
            <person name="Prusky D."/>
            <person name="Rech G."/>
            <person name="Reinhardt R."/>
            <person name="Rollins J.A."/>
            <person name="Rounsley S."/>
            <person name="Schardl C.L."/>
            <person name="Schwartz D.C."/>
            <person name="Shenoy N."/>
            <person name="Shirasu K."/>
            <person name="Sikhakolli U.R."/>
            <person name="Stueber K."/>
            <person name="Sukno S.A."/>
            <person name="Sweigard J.A."/>
            <person name="Takano Y."/>
            <person name="Takahara H."/>
            <person name="Trail F."/>
            <person name="van der Does H.C."/>
            <person name="Voll L.M."/>
            <person name="Will I."/>
            <person name="Young S."/>
            <person name="Zeng Q."/>
            <person name="Zhang J."/>
            <person name="Zhou S."/>
            <person name="Dickman M.B."/>
            <person name="Schulze-Lefert P."/>
            <person name="Ver Loren van Themaat E."/>
            <person name="Ma L.-J."/>
            <person name="Vaillancourt L.J."/>
        </authorList>
    </citation>
    <scope>NUCLEOTIDE SEQUENCE [LARGE SCALE GENOMIC DNA]</scope>
    <source>
        <strain evidence="4">M1.001 / M2 / FGSC 10212</strain>
    </source>
</reference>
<dbReference type="RefSeq" id="XP_008091184.1">
    <property type="nucleotide sequence ID" value="XM_008092993.1"/>
</dbReference>
<dbReference type="AlphaFoldDB" id="E3Q8F2"/>
<keyword evidence="2" id="KW-0732">Signal</keyword>
<protein>
    <recommendedName>
        <fullName evidence="5">Ribosomal protein s17</fullName>
    </recommendedName>
</protein>
<accession>E3Q8F2</accession>